<accession>D6PB13</accession>
<dbReference type="AlphaFoldDB" id="D6PB13"/>
<reference evidence="1" key="1">
    <citation type="journal article" date="2010" name="ISME J.">
        <title>Metagenome of the Mediterranean deep chlorophyll maximum studied by direct and fosmid library 454 pyrosequencing.</title>
        <authorList>
            <person name="Ghai R."/>
            <person name="Martin-Cuadrado A.B."/>
            <person name="Molto A.G."/>
            <person name="Heredia I.G."/>
            <person name="Cabrera R."/>
            <person name="Martin J."/>
            <person name="Verdu M."/>
            <person name="Deschamps P."/>
            <person name="Moreira D."/>
            <person name="Lopez-Garcia P."/>
            <person name="Mira A."/>
            <person name="Rodriguez-Valera F."/>
        </authorList>
    </citation>
    <scope>NUCLEOTIDE SEQUENCE</scope>
</reference>
<evidence type="ECO:0000313" key="1">
    <source>
        <dbReference type="EMBL" id="ADD92914.1"/>
    </source>
</evidence>
<dbReference type="Pfam" id="PF01503">
    <property type="entry name" value="PRA-PH"/>
    <property type="match status" value="1"/>
</dbReference>
<sequence length="125" mass="14030">MNPIVKSLLDFNKAFEIPRLDTPGLGPDELIELRIKLLKEEVEEYAEAARTGDLVEVLDALADIGYILAGTIINHGMQDIYDDAFNEVHRSNMAKLVDGKVIRREDGKVLKPEGWQAPQLAQFLQ</sequence>
<organism evidence="1">
    <name type="scientific">uncultured archaeon MedDCM-OCT-S02-C115</name>
    <dbReference type="NCBI Taxonomy" id="743083"/>
    <lineage>
        <taxon>Archaea</taxon>
        <taxon>environmental samples</taxon>
    </lineage>
</organism>
<dbReference type="InterPro" id="IPR021130">
    <property type="entry name" value="PRib-ATP_PPHydrolase-like"/>
</dbReference>
<dbReference type="InterPro" id="IPR023292">
    <property type="entry name" value="NTP_PyroPHydrolase-like_dom_sf"/>
</dbReference>
<dbReference type="InterPro" id="IPR033653">
    <property type="entry name" value="NTP-PPase_DR2231-like"/>
</dbReference>
<protein>
    <recommendedName>
        <fullName evidence="2">Nucleoside triphosphate pyrophosphohydrolase family protein</fullName>
    </recommendedName>
</protein>
<dbReference type="Gene3D" id="1.10.3420.10">
    <property type="entry name" value="putative ntp pyrophosphohydrolase like domain"/>
    <property type="match status" value="1"/>
</dbReference>
<name>D6PB13_9ARCH</name>
<dbReference type="EMBL" id="GU942957">
    <property type="protein sequence ID" value="ADD92914.1"/>
    <property type="molecule type" value="Genomic_DNA"/>
</dbReference>
<dbReference type="CDD" id="cd11530">
    <property type="entry name" value="NTP-PPase_DR2231_like"/>
    <property type="match status" value="1"/>
</dbReference>
<evidence type="ECO:0008006" key="2">
    <source>
        <dbReference type="Google" id="ProtNLM"/>
    </source>
</evidence>
<proteinExistence type="predicted"/>